<organism evidence="1 2">
    <name type="scientific">Datura stramonium</name>
    <name type="common">Jimsonweed</name>
    <name type="synonym">Common thornapple</name>
    <dbReference type="NCBI Taxonomy" id="4076"/>
    <lineage>
        <taxon>Eukaryota</taxon>
        <taxon>Viridiplantae</taxon>
        <taxon>Streptophyta</taxon>
        <taxon>Embryophyta</taxon>
        <taxon>Tracheophyta</taxon>
        <taxon>Spermatophyta</taxon>
        <taxon>Magnoliopsida</taxon>
        <taxon>eudicotyledons</taxon>
        <taxon>Gunneridae</taxon>
        <taxon>Pentapetalae</taxon>
        <taxon>asterids</taxon>
        <taxon>lamiids</taxon>
        <taxon>Solanales</taxon>
        <taxon>Solanaceae</taxon>
        <taxon>Solanoideae</taxon>
        <taxon>Datureae</taxon>
        <taxon>Datura</taxon>
    </lineage>
</organism>
<reference evidence="1 2" key="1">
    <citation type="journal article" date="2021" name="BMC Genomics">
        <title>Datura genome reveals duplications of psychoactive alkaloid biosynthetic genes and high mutation rate following tissue culture.</title>
        <authorList>
            <person name="Rajewski A."/>
            <person name="Carter-House D."/>
            <person name="Stajich J."/>
            <person name="Litt A."/>
        </authorList>
    </citation>
    <scope>NUCLEOTIDE SEQUENCE [LARGE SCALE GENOMIC DNA]</scope>
    <source>
        <strain evidence="1">AR-01</strain>
    </source>
</reference>
<protein>
    <submittedName>
        <fullName evidence="1">Uncharacterized protein</fullName>
    </submittedName>
</protein>
<evidence type="ECO:0000313" key="2">
    <source>
        <dbReference type="Proteomes" id="UP000823775"/>
    </source>
</evidence>
<comment type="caution">
    <text evidence="1">The sequence shown here is derived from an EMBL/GenBank/DDBJ whole genome shotgun (WGS) entry which is preliminary data.</text>
</comment>
<sequence>MLSAFSSAHAPHSRIASLHLRNAVHPGTGFARRIMAKDDQYAWVSNIVVEGKHLRAVMKGNISLRDLKFTTRMWLNLVCTRLIPFKNTTHISVELANMAHEYNAQLFRLDKVIPSMIQHAVKEAMKPVVGKLGNFYAWVDILKNGVVVLRKEMDSQNAMVLPMDLDINLLVIASESPSMERCPLNDCPIRVNPTESATTK</sequence>
<keyword evidence="2" id="KW-1185">Reference proteome</keyword>
<gene>
    <name evidence="1" type="ORF">HAX54_041190</name>
</gene>
<dbReference type="EMBL" id="JACEIK010005917">
    <property type="protein sequence ID" value="MCE0482421.1"/>
    <property type="molecule type" value="Genomic_DNA"/>
</dbReference>
<accession>A0ABS8VSP8</accession>
<proteinExistence type="predicted"/>
<evidence type="ECO:0000313" key="1">
    <source>
        <dbReference type="EMBL" id="MCE0482421.1"/>
    </source>
</evidence>
<name>A0ABS8VSP8_DATST</name>
<dbReference type="Proteomes" id="UP000823775">
    <property type="component" value="Unassembled WGS sequence"/>
</dbReference>